<dbReference type="NCBIfam" id="NF046051">
    <property type="entry name" value="restrict_EcoAI"/>
    <property type="match status" value="1"/>
</dbReference>
<dbReference type="InterPro" id="IPR013670">
    <property type="entry name" value="EcoEI_R_C_dom"/>
</dbReference>
<dbReference type="Pfam" id="PF00271">
    <property type="entry name" value="Helicase_C"/>
    <property type="match status" value="1"/>
</dbReference>
<evidence type="ECO:0000259" key="2">
    <source>
        <dbReference type="PROSITE" id="PS51192"/>
    </source>
</evidence>
<dbReference type="Pfam" id="PF04851">
    <property type="entry name" value="ResIII"/>
    <property type="match status" value="1"/>
</dbReference>
<dbReference type="PANTHER" id="PTHR47396:SF1">
    <property type="entry name" value="ATP-DEPENDENT HELICASE IRC3-RELATED"/>
    <property type="match status" value="1"/>
</dbReference>
<comment type="caution">
    <text evidence="3">The sequence shown here is derived from an EMBL/GenBank/DDBJ whole genome shotgun (WGS) entry which is preliminary data.</text>
</comment>
<dbReference type="InterPro" id="IPR014001">
    <property type="entry name" value="Helicase_ATP-bd"/>
</dbReference>
<keyword evidence="3" id="KW-0378">Hydrolase</keyword>
<name>A0A558DRX5_9GAMM</name>
<dbReference type="GO" id="GO:0003677">
    <property type="term" value="F:DNA binding"/>
    <property type="evidence" value="ECO:0007669"/>
    <property type="project" value="UniProtKB-KW"/>
</dbReference>
<dbReference type="CDD" id="cd18799">
    <property type="entry name" value="SF2_C_EcoAI-like"/>
    <property type="match status" value="1"/>
</dbReference>
<organism evidence="3 4">
    <name type="scientific">Sedimenticola selenatireducens</name>
    <dbReference type="NCBI Taxonomy" id="191960"/>
    <lineage>
        <taxon>Bacteria</taxon>
        <taxon>Pseudomonadati</taxon>
        <taxon>Pseudomonadota</taxon>
        <taxon>Gammaproteobacteria</taxon>
        <taxon>Chromatiales</taxon>
        <taxon>Sedimenticolaceae</taxon>
        <taxon>Sedimenticola</taxon>
    </lineage>
</organism>
<evidence type="ECO:0000256" key="1">
    <source>
        <dbReference type="SAM" id="MobiDB-lite"/>
    </source>
</evidence>
<keyword evidence="3" id="KW-0347">Helicase</keyword>
<dbReference type="Pfam" id="PF08463">
    <property type="entry name" value="EcoEI_R_C"/>
    <property type="match status" value="1"/>
</dbReference>
<dbReference type="CDD" id="cd18032">
    <property type="entry name" value="DEXHc_RE_I_III_res"/>
    <property type="match status" value="1"/>
</dbReference>
<proteinExistence type="predicted"/>
<protein>
    <submittedName>
        <fullName evidence="3">DEAD/DEAH box helicase</fullName>
    </submittedName>
</protein>
<keyword evidence="3" id="KW-0547">Nucleotide-binding</keyword>
<dbReference type="AlphaFoldDB" id="A0A558DRX5"/>
<dbReference type="SUPFAM" id="SSF52540">
    <property type="entry name" value="P-loop containing nucleoside triphosphate hydrolases"/>
    <property type="match status" value="2"/>
</dbReference>
<sequence>MVGIKKTTLTETDIISKFILPAIKIAGWDDMTQIRQEVKLRDGKVVVRGQAAARKKVKSADIVLYHKPGMPLAVIEAKANKHEIGKGMQQGLDYAGLLEVPFIFATNGDGFIFHDKTNPATLETEISLEAFPTPAQLWQRYCNWKGYTEAQLPIITQDYHDDGSGKSPRYYQLQAINKTLEAISLGQNRVLLVMATGTGKTYTAFQIIWRLWKARHKKRILFLADRNILVDQTRINDFQPFGQAMTKITGRTVDPAYEIHLGLYQALTGPEEAQKAYKQVDPDFFDLIIIDECHRGSAAEDSAWREILQYFSSATQVGLTATPKETEDVSNTDYFGDPVYTYSLKQGIEDGFLAPYKVVRVDIDIDLQGWRPTKGQVDKNGELVDDRIYNQKDFDRTMVIDERTELVAQTITSYLKRTDPMAKTIVFCNDIDHADRMRRALVNLNPEQVAKNEKYVMKITGDDEIGKAQLDNFINPKKPYPVIATTSELMSTGVDAKTCKLVVLDQTIQSMTKFKQIIGRGTRIDDRFNKLWFTILDFKKATDRFADKGFDGIPERIMITTPGELNDDDADLDDIINGVDPEGNSPSDGDNAAGNEEGTGDYEPLPDGDYGPWEDDENQVEKFYVNGVAVKAIAERVQYYDTDGKLVTESFRDYTRKTMAPHFASLDEFTKRWNAAERKQAIIDELEGEGILWDVLAQEVGKDLDPFDLICHVVYDQPPLTRKERADNVKKRNYFTKYGETAQAVLTTLLDKYADEGVQEIENIHVLKVKPFDEMGRPIEIVKKGFGDKQAYLDAVSELEAEIYRLDPRSA</sequence>
<dbReference type="InterPro" id="IPR006935">
    <property type="entry name" value="Helicase/UvrB_N"/>
</dbReference>
<dbReference type="PROSITE" id="PS51192">
    <property type="entry name" value="HELICASE_ATP_BIND_1"/>
    <property type="match status" value="1"/>
</dbReference>
<feature type="region of interest" description="Disordered" evidence="1">
    <location>
        <begin position="561"/>
        <end position="614"/>
    </location>
</feature>
<keyword evidence="3" id="KW-0067">ATP-binding</keyword>
<evidence type="ECO:0000313" key="3">
    <source>
        <dbReference type="EMBL" id="TVO75895.1"/>
    </source>
</evidence>
<keyword evidence="4" id="KW-1185">Reference proteome</keyword>
<dbReference type="InterPro" id="IPR027417">
    <property type="entry name" value="P-loop_NTPase"/>
</dbReference>
<feature type="compositionally biased region" description="Acidic residues" evidence="1">
    <location>
        <begin position="565"/>
        <end position="574"/>
    </location>
</feature>
<dbReference type="GO" id="GO:0005524">
    <property type="term" value="F:ATP binding"/>
    <property type="evidence" value="ECO:0007669"/>
    <property type="project" value="UniProtKB-KW"/>
</dbReference>
<reference evidence="3 4" key="1">
    <citation type="submission" date="2019-07" db="EMBL/GenBank/DDBJ databases">
        <title>The pathways for chlorine oxyanion respiration interact through the shared metabolite chlorate.</title>
        <authorList>
            <person name="Barnum T.P."/>
            <person name="Cheng Y."/>
            <person name="Hill K.A."/>
            <person name="Lucas L.N."/>
            <person name="Carlson H.K."/>
            <person name="Coates J.D."/>
        </authorList>
    </citation>
    <scope>NUCLEOTIDE SEQUENCE [LARGE SCALE GENOMIC DNA]</scope>
    <source>
        <strain evidence="3 4">BK-1</strain>
    </source>
</reference>
<dbReference type="GO" id="GO:0009035">
    <property type="term" value="F:type I site-specific deoxyribonuclease activity"/>
    <property type="evidence" value="ECO:0007669"/>
    <property type="project" value="UniProtKB-EC"/>
</dbReference>
<dbReference type="Gene3D" id="3.40.50.300">
    <property type="entry name" value="P-loop containing nucleotide triphosphate hydrolases"/>
    <property type="match status" value="2"/>
</dbReference>
<dbReference type="SMART" id="SM00487">
    <property type="entry name" value="DEXDc"/>
    <property type="match status" value="1"/>
</dbReference>
<dbReference type="PANTHER" id="PTHR47396">
    <property type="entry name" value="TYPE I RESTRICTION ENZYME ECOKI R PROTEIN"/>
    <property type="match status" value="1"/>
</dbReference>
<dbReference type="InterPro" id="IPR007409">
    <property type="entry name" value="Restrct_endonuc_type1_HsdR_N"/>
</dbReference>
<feature type="domain" description="Helicase ATP-binding" evidence="2">
    <location>
        <begin position="181"/>
        <end position="341"/>
    </location>
</feature>
<dbReference type="OrthoDB" id="9804086at2"/>
<dbReference type="GO" id="GO:0005829">
    <property type="term" value="C:cytosol"/>
    <property type="evidence" value="ECO:0007669"/>
    <property type="project" value="TreeGrafter"/>
</dbReference>
<dbReference type="GO" id="GO:0004386">
    <property type="term" value="F:helicase activity"/>
    <property type="evidence" value="ECO:0007669"/>
    <property type="project" value="UniProtKB-KW"/>
</dbReference>
<dbReference type="InterPro" id="IPR050742">
    <property type="entry name" value="Helicase_Restrict-Modif_Enz"/>
</dbReference>
<evidence type="ECO:0000313" key="4">
    <source>
        <dbReference type="Proteomes" id="UP000316649"/>
    </source>
</evidence>
<feature type="compositionally biased region" description="Acidic residues" evidence="1">
    <location>
        <begin position="598"/>
        <end position="614"/>
    </location>
</feature>
<dbReference type="Pfam" id="PF04313">
    <property type="entry name" value="HSDR_N"/>
    <property type="match status" value="1"/>
</dbReference>
<dbReference type="InterPro" id="IPR001650">
    <property type="entry name" value="Helicase_C-like"/>
</dbReference>
<dbReference type="EMBL" id="VMNH01000007">
    <property type="protein sequence ID" value="TVO75895.1"/>
    <property type="molecule type" value="Genomic_DNA"/>
</dbReference>
<gene>
    <name evidence="3" type="ORF">FHP88_07805</name>
</gene>
<dbReference type="GO" id="GO:0009307">
    <property type="term" value="P:DNA restriction-modification system"/>
    <property type="evidence" value="ECO:0007669"/>
    <property type="project" value="UniProtKB-KW"/>
</dbReference>
<dbReference type="Gene3D" id="3.90.1570.30">
    <property type="match status" value="1"/>
</dbReference>
<dbReference type="Proteomes" id="UP000316649">
    <property type="component" value="Unassembled WGS sequence"/>
</dbReference>
<accession>A0A558DRX5</accession>